<evidence type="ECO:0000313" key="3">
    <source>
        <dbReference type="Proteomes" id="UP001424741"/>
    </source>
</evidence>
<protein>
    <recommendedName>
        <fullName evidence="1">HTH OST-type domain-containing protein</fullName>
    </recommendedName>
</protein>
<comment type="caution">
    <text evidence="2">The sequence shown here is derived from an EMBL/GenBank/DDBJ whole genome shotgun (WGS) entry which is preliminary data.</text>
</comment>
<organism evidence="2 3">
    <name type="scientific">Rubritalea halochordaticola</name>
    <dbReference type="NCBI Taxonomy" id="714537"/>
    <lineage>
        <taxon>Bacteria</taxon>
        <taxon>Pseudomonadati</taxon>
        <taxon>Verrucomicrobiota</taxon>
        <taxon>Verrucomicrobiia</taxon>
        <taxon>Verrucomicrobiales</taxon>
        <taxon>Rubritaleaceae</taxon>
        <taxon>Rubritalea</taxon>
    </lineage>
</organism>
<accession>A0ABP9UXR0</accession>
<dbReference type="Proteomes" id="UP001424741">
    <property type="component" value="Unassembled WGS sequence"/>
</dbReference>
<sequence length="256" mass="28326">MYGVMSNATNPNNKHLCVLIDADNTPSSIIAPLLKEIAKYGTANVRRIYGDWTSNQLGKWKDTLLDHSIQPKQQFSYTTGKNATDIAMIIDAMDLMYTNRFDGFCLVSSDSDFTPLAARIREQAITVYGFGQKKTPKAFVEACDKFVYLELLDPQPQIAPTKSSLSSDKQLLSYLRTAIEATSDDSGWAHLGGIGSNISKQAPDFDSRSYGYTKLSDLVKNHSALEVKSSDKNILVRLKQSKKKTAKKAVKKAANK</sequence>
<dbReference type="Pfam" id="PF01936">
    <property type="entry name" value="NYN"/>
    <property type="match status" value="1"/>
</dbReference>
<proteinExistence type="predicted"/>
<dbReference type="PROSITE" id="PS51644">
    <property type="entry name" value="HTH_OST"/>
    <property type="match status" value="1"/>
</dbReference>
<reference evidence="2 3" key="1">
    <citation type="submission" date="2024-02" db="EMBL/GenBank/DDBJ databases">
        <title>Rubritalea halochordaticola NBRC 107102.</title>
        <authorList>
            <person name="Ichikawa N."/>
            <person name="Katano-Makiyama Y."/>
            <person name="Hidaka K."/>
        </authorList>
    </citation>
    <scope>NUCLEOTIDE SEQUENCE [LARGE SCALE GENOMIC DNA]</scope>
    <source>
        <strain evidence="2 3">NBRC 107102</strain>
    </source>
</reference>
<dbReference type="InterPro" id="IPR025605">
    <property type="entry name" value="OST-HTH/LOTUS_dom"/>
</dbReference>
<dbReference type="CDD" id="cd10146">
    <property type="entry name" value="LabA_like_C"/>
    <property type="match status" value="1"/>
</dbReference>
<dbReference type="Pfam" id="PF12872">
    <property type="entry name" value="OST-HTH"/>
    <property type="match status" value="1"/>
</dbReference>
<dbReference type="CDD" id="cd11297">
    <property type="entry name" value="PIN_LabA-like_N_1"/>
    <property type="match status" value="1"/>
</dbReference>
<keyword evidence="3" id="KW-1185">Reference proteome</keyword>
<dbReference type="Gene3D" id="3.40.50.1010">
    <property type="entry name" value="5'-nuclease"/>
    <property type="match status" value="1"/>
</dbReference>
<dbReference type="InterPro" id="IPR041966">
    <property type="entry name" value="LOTUS-like"/>
</dbReference>
<dbReference type="InterPro" id="IPR021139">
    <property type="entry name" value="NYN"/>
</dbReference>
<name>A0ABP9UXR0_9BACT</name>
<evidence type="ECO:0000259" key="1">
    <source>
        <dbReference type="PROSITE" id="PS51644"/>
    </source>
</evidence>
<feature type="domain" description="HTH OST-type" evidence="1">
    <location>
        <begin position="167"/>
        <end position="240"/>
    </location>
</feature>
<evidence type="ECO:0000313" key="2">
    <source>
        <dbReference type="EMBL" id="GAA5495028.1"/>
    </source>
</evidence>
<gene>
    <name evidence="2" type="ORF">Rhal01_01198</name>
</gene>
<dbReference type="Gene3D" id="3.30.420.610">
    <property type="entry name" value="LOTUS domain-like"/>
    <property type="match status" value="1"/>
</dbReference>
<dbReference type="PANTHER" id="PTHR35811">
    <property type="entry name" value="SLR1870 PROTEIN"/>
    <property type="match status" value="1"/>
</dbReference>
<dbReference type="EMBL" id="BAABRL010000003">
    <property type="protein sequence ID" value="GAA5495028.1"/>
    <property type="molecule type" value="Genomic_DNA"/>
</dbReference>
<dbReference type="PANTHER" id="PTHR35811:SF1">
    <property type="entry name" value="HTH OST-TYPE DOMAIN-CONTAINING PROTEIN"/>
    <property type="match status" value="1"/>
</dbReference>